<evidence type="ECO:0000313" key="1">
    <source>
        <dbReference type="EMBL" id="MET3618391.1"/>
    </source>
</evidence>
<dbReference type="EMBL" id="JBEPMA010000031">
    <property type="protein sequence ID" value="MET3618391.1"/>
    <property type="molecule type" value="Genomic_DNA"/>
</dbReference>
<dbReference type="Proteomes" id="UP001549162">
    <property type="component" value="Unassembled WGS sequence"/>
</dbReference>
<comment type="caution">
    <text evidence="1">The sequence shown here is derived from an EMBL/GenBank/DDBJ whole genome shotgun (WGS) entry which is preliminary data.</text>
</comment>
<dbReference type="RefSeq" id="WP_354369618.1">
    <property type="nucleotide sequence ID" value="NZ_JBEPMA010000031.1"/>
</dbReference>
<evidence type="ECO:0000313" key="2">
    <source>
        <dbReference type="Proteomes" id="UP001549162"/>
    </source>
</evidence>
<sequence length="186" mass="20461">MLFSNVLAFENNINCDSNIETSDSREIANDFSISIKDNGNLREVRVIDLSNGEKSYAIYEKSTDKLTLNGEILDFVKVDDDINDYISYAKQSRELLGQSSFKINVAGMSASAIVAAIIAAAGGGIAVSALSSVITAALSDNLIQGYVSVKVYSYWDPSTINQSRPKFWREFEIYAGPNFDKFLARI</sequence>
<accession>A0ABV2JC93</accession>
<reference evidence="1 2" key="1">
    <citation type="submission" date="2024-06" db="EMBL/GenBank/DDBJ databases">
        <title>Genomic Encyclopedia of Type Strains, Phase IV (KMG-IV): sequencing the most valuable type-strain genomes for metagenomic binning, comparative biology and taxonomic classification.</title>
        <authorList>
            <person name="Goeker M."/>
        </authorList>
    </citation>
    <scope>NUCLEOTIDE SEQUENCE [LARGE SCALE GENOMIC DNA]</scope>
    <source>
        <strain evidence="1 2">DSM 21460</strain>
    </source>
</reference>
<gene>
    <name evidence="1" type="ORF">ABID14_002032</name>
</gene>
<protein>
    <submittedName>
        <fullName evidence="1">Uncharacterized protein</fullName>
    </submittedName>
</protein>
<keyword evidence="2" id="KW-1185">Reference proteome</keyword>
<organism evidence="1 2">
    <name type="scientific">Peptoniphilus olsenii</name>
    <dbReference type="NCBI Taxonomy" id="411570"/>
    <lineage>
        <taxon>Bacteria</taxon>
        <taxon>Bacillati</taxon>
        <taxon>Bacillota</taxon>
        <taxon>Tissierellia</taxon>
        <taxon>Tissierellales</taxon>
        <taxon>Peptoniphilaceae</taxon>
        <taxon>Peptoniphilus</taxon>
    </lineage>
</organism>
<name>A0ABV2JC93_9FIRM</name>
<proteinExistence type="predicted"/>